<dbReference type="InterPro" id="IPR005037">
    <property type="entry name" value="PRP38"/>
</dbReference>
<keyword evidence="4 7" id="KW-0747">Spliceosome</keyword>
<feature type="region of interest" description="Disordered" evidence="8">
    <location>
        <begin position="1"/>
        <end position="28"/>
    </location>
</feature>
<reference evidence="10" key="1">
    <citation type="submission" date="2015-04" db="EMBL/GenBank/DDBJ databases">
        <title>The genome sequence of the plant pathogenic Rhizarian Plasmodiophora brassicae reveals insights in its biotrophic life cycle and the origin of chitin synthesis.</title>
        <authorList>
            <person name="Schwelm A."/>
            <person name="Fogelqvist J."/>
            <person name="Knaust A."/>
            <person name="Julke S."/>
            <person name="Lilja T."/>
            <person name="Dhandapani V."/>
            <person name="Bonilla-Rosso G."/>
            <person name="Karlsson M."/>
            <person name="Shevchenko A."/>
            <person name="Choi S.R."/>
            <person name="Kim H.G."/>
            <person name="Park J.Y."/>
            <person name="Lim Y.P."/>
            <person name="Ludwig-Muller J."/>
            <person name="Dixelius C."/>
        </authorList>
    </citation>
    <scope>NUCLEOTIDE SEQUENCE</scope>
    <source>
        <tissue evidence="10">Potato root galls</tissue>
    </source>
</reference>
<evidence type="ECO:0000256" key="6">
    <source>
        <dbReference type="ARBA" id="ARBA00023242"/>
    </source>
</evidence>
<evidence type="ECO:0000259" key="9">
    <source>
        <dbReference type="PROSITE" id="PS50304"/>
    </source>
</evidence>
<evidence type="ECO:0000256" key="2">
    <source>
        <dbReference type="ARBA" id="ARBA00006164"/>
    </source>
</evidence>
<organism evidence="10">
    <name type="scientific">Spongospora subterranea</name>
    <dbReference type="NCBI Taxonomy" id="70186"/>
    <lineage>
        <taxon>Eukaryota</taxon>
        <taxon>Sar</taxon>
        <taxon>Rhizaria</taxon>
        <taxon>Endomyxa</taxon>
        <taxon>Phytomyxea</taxon>
        <taxon>Plasmodiophorida</taxon>
        <taxon>Plasmodiophoridae</taxon>
        <taxon>Spongospora</taxon>
    </lineage>
</organism>
<dbReference type="PANTHER" id="PTHR23142">
    <property type="entry name" value="PRE-MRNA-SPLICING FACTOR 38A-RELATED"/>
    <property type="match status" value="1"/>
</dbReference>
<keyword evidence="5 7" id="KW-0508">mRNA splicing</keyword>
<feature type="region of interest" description="Disordered" evidence="8">
    <location>
        <begin position="376"/>
        <end position="466"/>
    </location>
</feature>
<dbReference type="Gene3D" id="2.30.30.140">
    <property type="match status" value="1"/>
</dbReference>
<keyword evidence="6 7" id="KW-0539">Nucleus</keyword>
<evidence type="ECO:0000256" key="8">
    <source>
        <dbReference type="SAM" id="MobiDB-lite"/>
    </source>
</evidence>
<dbReference type="Pfam" id="PF03371">
    <property type="entry name" value="PRP38"/>
    <property type="match status" value="1"/>
</dbReference>
<evidence type="ECO:0000256" key="7">
    <source>
        <dbReference type="RuleBase" id="RU367025"/>
    </source>
</evidence>
<feature type="compositionally biased region" description="Pro residues" evidence="8">
    <location>
        <begin position="1"/>
        <end position="22"/>
    </location>
</feature>
<feature type="compositionally biased region" description="Basic and acidic residues" evidence="8">
    <location>
        <begin position="376"/>
        <end position="389"/>
    </location>
</feature>
<sequence length="466" mass="52566">MWQPPPPPPPPSSSVSQPPPPSVAAASMPIAGQPPTVWLPYMPVQPGFDMSMYQEYRSYNGVYNYTTQYADTGNDSGTDEDDELHVSHPAVLRMKLSDKDAKKTVVEMVCDAQYNVNNVLATNILNSDYFKDLFVLKTFHEVVKEVIKRVTHLEALTIGQTRLPSTAFCLLYKLFTLKLTVKQLGSMLSDSKPPFVRGLGLLYLRFVHPPRHLWAWFAPLLYDTTMFNAWGPNTPPISIGKFTKSLLLELQYPGILLPRIPVPVLREYKRLCLTGADGSTEPAFKEDDDDDAIESSTYSVGMMVRAQYYDDGKYYDAIIENILPNNRYRVAFVDYHGEQADVKCSAIKLPTERSFKGKTGSPKRSDRSINEEIRRQERASALAHGKDYASRPASCKATMSINEHKRRRSRSPPRREREVVKTVATKVPSPPQRSDRSSPPRNAETSVRQAELRARYGDASSRAKQK</sequence>
<comment type="function">
    <text evidence="7">Required for pre-mRNA splicing.</text>
</comment>
<dbReference type="GO" id="GO:0000398">
    <property type="term" value="P:mRNA splicing, via spliceosome"/>
    <property type="evidence" value="ECO:0007669"/>
    <property type="project" value="UniProtKB-UniRule"/>
</dbReference>
<comment type="subcellular location">
    <subcellularLocation>
        <location evidence="1 7">Nucleus</location>
    </subcellularLocation>
</comment>
<dbReference type="PROSITE" id="PS50304">
    <property type="entry name" value="TUDOR"/>
    <property type="match status" value="1"/>
</dbReference>
<evidence type="ECO:0000256" key="1">
    <source>
        <dbReference type="ARBA" id="ARBA00004123"/>
    </source>
</evidence>
<proteinExistence type="inferred from homology"/>
<dbReference type="GO" id="GO:0005681">
    <property type="term" value="C:spliceosomal complex"/>
    <property type="evidence" value="ECO:0007669"/>
    <property type="project" value="UniProtKB-KW"/>
</dbReference>
<feature type="domain" description="Tudor" evidence="9">
    <location>
        <begin position="297"/>
        <end position="356"/>
    </location>
</feature>
<dbReference type="SMART" id="SM00333">
    <property type="entry name" value="TUDOR"/>
    <property type="match status" value="1"/>
</dbReference>
<evidence type="ECO:0000256" key="5">
    <source>
        <dbReference type="ARBA" id="ARBA00023187"/>
    </source>
</evidence>
<dbReference type="AlphaFoldDB" id="A0A0H5R7Z4"/>
<evidence type="ECO:0000313" key="10">
    <source>
        <dbReference type="EMBL" id="CRZ09941.1"/>
    </source>
</evidence>
<dbReference type="InterPro" id="IPR002999">
    <property type="entry name" value="Tudor"/>
</dbReference>
<evidence type="ECO:0000256" key="4">
    <source>
        <dbReference type="ARBA" id="ARBA00022728"/>
    </source>
</evidence>
<name>A0A0H5R7Z4_9EUKA</name>
<evidence type="ECO:0000256" key="3">
    <source>
        <dbReference type="ARBA" id="ARBA00022664"/>
    </source>
</evidence>
<dbReference type="EMBL" id="HACM01009499">
    <property type="protein sequence ID" value="CRZ09941.1"/>
    <property type="molecule type" value="Transcribed_RNA"/>
</dbReference>
<accession>A0A0H5R7Z4</accession>
<keyword evidence="3 7" id="KW-0507">mRNA processing</keyword>
<dbReference type="SUPFAM" id="SSF63748">
    <property type="entry name" value="Tudor/PWWP/MBT"/>
    <property type="match status" value="1"/>
</dbReference>
<protein>
    <recommendedName>
        <fullName evidence="7">Pre-mRNA-splicing factor 38</fullName>
    </recommendedName>
</protein>
<comment type="similarity">
    <text evidence="2 7">Belongs to the PRP38 family.</text>
</comment>